<dbReference type="SMART" id="SM00729">
    <property type="entry name" value="Elp3"/>
    <property type="match status" value="1"/>
</dbReference>
<dbReference type="GO" id="GO:0003824">
    <property type="term" value="F:catalytic activity"/>
    <property type="evidence" value="ECO:0007669"/>
    <property type="project" value="InterPro"/>
</dbReference>
<dbReference type="Proteomes" id="UP000177876">
    <property type="component" value="Unassembled WGS sequence"/>
</dbReference>
<comment type="cofactor">
    <cofactor evidence="1">
        <name>[4Fe-4S] cluster</name>
        <dbReference type="ChEBI" id="CHEBI:49883"/>
    </cofactor>
</comment>
<comment type="caution">
    <text evidence="10">The sequence shown here is derived from an EMBL/GenBank/DDBJ whole genome shotgun (WGS) entry which is preliminary data.</text>
</comment>
<dbReference type="PROSITE" id="PS51918">
    <property type="entry name" value="RADICAL_SAM"/>
    <property type="match status" value="1"/>
</dbReference>
<evidence type="ECO:0000259" key="9">
    <source>
        <dbReference type="PROSITE" id="PS51918"/>
    </source>
</evidence>
<keyword evidence="6" id="KW-0408">Iron</keyword>
<dbReference type="InterPro" id="IPR034466">
    <property type="entry name" value="Methyltransferase_Class_B"/>
</dbReference>
<evidence type="ECO:0000256" key="7">
    <source>
        <dbReference type="ARBA" id="ARBA00023014"/>
    </source>
</evidence>
<gene>
    <name evidence="10" type="ORF">A2Y75_02440</name>
</gene>
<dbReference type="Gene3D" id="3.80.30.20">
    <property type="entry name" value="tm_1862 like domain"/>
    <property type="match status" value="1"/>
</dbReference>
<accession>A0A1F2WTF3</accession>
<dbReference type="Pfam" id="PF04055">
    <property type="entry name" value="Radical_SAM"/>
    <property type="match status" value="1"/>
</dbReference>
<keyword evidence="5" id="KW-0479">Metal-binding</keyword>
<dbReference type="SFLD" id="SFLDG01082">
    <property type="entry name" value="B12-binding_domain_containing"/>
    <property type="match status" value="1"/>
</dbReference>
<dbReference type="GO" id="GO:0046872">
    <property type="term" value="F:metal ion binding"/>
    <property type="evidence" value="ECO:0007669"/>
    <property type="project" value="UniProtKB-KW"/>
</dbReference>
<name>A0A1F2WTF3_9ACTN</name>
<dbReference type="EMBL" id="MELK01000006">
    <property type="protein sequence ID" value="OFW60161.1"/>
    <property type="molecule type" value="Genomic_DNA"/>
</dbReference>
<dbReference type="PANTHER" id="PTHR43409">
    <property type="entry name" value="ANAEROBIC MAGNESIUM-PROTOPORPHYRIN IX MONOMETHYL ESTER CYCLASE-RELATED"/>
    <property type="match status" value="1"/>
</dbReference>
<dbReference type="InterPro" id="IPR006638">
    <property type="entry name" value="Elp3/MiaA/NifB-like_rSAM"/>
</dbReference>
<dbReference type="PANTHER" id="PTHR43409:SF7">
    <property type="entry name" value="BLL1977 PROTEIN"/>
    <property type="match status" value="1"/>
</dbReference>
<keyword evidence="7" id="KW-0411">Iron-sulfur</keyword>
<evidence type="ECO:0000256" key="5">
    <source>
        <dbReference type="ARBA" id="ARBA00022723"/>
    </source>
</evidence>
<dbReference type="SUPFAM" id="SSF102114">
    <property type="entry name" value="Radical SAM enzymes"/>
    <property type="match status" value="1"/>
</dbReference>
<sequence>MKILFVYPDYKVNMDPTSGRMTGVDEGGWYMEGVASLSAVLKRAGHEVSLYHLTSPVGREQFQSQIMLKSPDLMGFVTMTREYPQVKEYVLWAKDVCDVPVICGSYHPTTLPEEVIKTEGVDMLCRGEGEAAMLELVAGIDAGEDYTGIHNIWVKSAESIYRNPVRPLLEDIDELPLPDFKIFNFDKLISTRINTGVVILSRGCPYSCTYCSNKKMRDIYPNKAKYSRFHSPTFSIEYLKKLLEACPRIEYLNFRDDILPWKGGWLEEFTSLYKNEIGLPFICNYRANLVTPEIVRMLHDAGCYQMFFGVESGNDFIRNEVLNRHMSREKIVDAFTACREAGIQTVAYNMVGIPFEDKSRVLDTIKLNVEIKADHSLSPIYYPYPDTVLFERAVEQGWVPPRYDYREDRYVDQPTLPRDQLYFVRHYFRNFVRIYRGLEHLPGSVRGPLETMVDRVFVSPRLPHKTLVYLASKGESALNATKEYFRHHFPRLFLSVRDRIRGVSKR</sequence>
<evidence type="ECO:0000259" key="8">
    <source>
        <dbReference type="PROSITE" id="PS51332"/>
    </source>
</evidence>
<dbReference type="InterPro" id="IPR023404">
    <property type="entry name" value="rSAM_horseshoe"/>
</dbReference>
<evidence type="ECO:0000313" key="10">
    <source>
        <dbReference type="EMBL" id="OFW60161.1"/>
    </source>
</evidence>
<dbReference type="InterPro" id="IPR007197">
    <property type="entry name" value="rSAM"/>
</dbReference>
<reference evidence="10 11" key="1">
    <citation type="journal article" date="2016" name="Nat. Commun.">
        <title>Thousands of microbial genomes shed light on interconnected biogeochemical processes in an aquifer system.</title>
        <authorList>
            <person name="Anantharaman K."/>
            <person name="Brown C.T."/>
            <person name="Hug L.A."/>
            <person name="Sharon I."/>
            <person name="Castelle C.J."/>
            <person name="Probst A.J."/>
            <person name="Thomas B.C."/>
            <person name="Singh A."/>
            <person name="Wilkins M.J."/>
            <person name="Karaoz U."/>
            <person name="Brodie E.L."/>
            <person name="Williams K.H."/>
            <person name="Hubbard S.S."/>
            <person name="Banfield J.F."/>
        </authorList>
    </citation>
    <scope>NUCLEOTIDE SEQUENCE [LARGE SCALE GENOMIC DNA]</scope>
</reference>
<evidence type="ECO:0000256" key="3">
    <source>
        <dbReference type="ARBA" id="ARBA00022679"/>
    </source>
</evidence>
<keyword evidence="2" id="KW-0489">Methyltransferase</keyword>
<evidence type="ECO:0000256" key="6">
    <source>
        <dbReference type="ARBA" id="ARBA00023004"/>
    </source>
</evidence>
<dbReference type="GO" id="GO:0031419">
    <property type="term" value="F:cobalamin binding"/>
    <property type="evidence" value="ECO:0007669"/>
    <property type="project" value="InterPro"/>
</dbReference>
<evidence type="ECO:0000256" key="1">
    <source>
        <dbReference type="ARBA" id="ARBA00001966"/>
    </source>
</evidence>
<dbReference type="Gene3D" id="3.40.50.280">
    <property type="entry name" value="Cobalamin-binding domain"/>
    <property type="match status" value="1"/>
</dbReference>
<dbReference type="InterPro" id="IPR051198">
    <property type="entry name" value="BchE-like"/>
</dbReference>
<dbReference type="CDD" id="cd01335">
    <property type="entry name" value="Radical_SAM"/>
    <property type="match status" value="1"/>
</dbReference>
<organism evidence="10 11">
    <name type="scientific">Candidatus Solincola sediminis</name>
    <dbReference type="NCBI Taxonomy" id="1797199"/>
    <lineage>
        <taxon>Bacteria</taxon>
        <taxon>Bacillati</taxon>
        <taxon>Actinomycetota</taxon>
        <taxon>Candidatus Geothermincolia</taxon>
        <taxon>Candidatus Geothermincolales</taxon>
        <taxon>Candidatus Geothermincolaceae</taxon>
        <taxon>Candidatus Solincola</taxon>
    </lineage>
</organism>
<dbReference type="AlphaFoldDB" id="A0A1F2WTF3"/>
<feature type="domain" description="Radical SAM core" evidence="9">
    <location>
        <begin position="190"/>
        <end position="417"/>
    </location>
</feature>
<dbReference type="PROSITE" id="PS51332">
    <property type="entry name" value="B12_BINDING"/>
    <property type="match status" value="1"/>
</dbReference>
<protein>
    <submittedName>
        <fullName evidence="10">Uncharacterized protein</fullName>
    </submittedName>
</protein>
<dbReference type="SFLD" id="SFLDG01123">
    <property type="entry name" value="methyltransferase_(Class_B)"/>
    <property type="match status" value="1"/>
</dbReference>
<dbReference type="InterPro" id="IPR058240">
    <property type="entry name" value="rSAM_sf"/>
</dbReference>
<proteinExistence type="predicted"/>
<feature type="domain" description="B12-binding" evidence="8">
    <location>
        <begin position="17"/>
        <end position="147"/>
    </location>
</feature>
<dbReference type="SFLD" id="SFLDS00029">
    <property type="entry name" value="Radical_SAM"/>
    <property type="match status" value="1"/>
</dbReference>
<dbReference type="STRING" id="1797197.A2Y75_02440"/>
<evidence type="ECO:0000256" key="4">
    <source>
        <dbReference type="ARBA" id="ARBA00022691"/>
    </source>
</evidence>
<dbReference type="Pfam" id="PF02310">
    <property type="entry name" value="B12-binding"/>
    <property type="match status" value="1"/>
</dbReference>
<keyword evidence="3" id="KW-0808">Transferase</keyword>
<dbReference type="CDD" id="cd02068">
    <property type="entry name" value="radical_SAM_B12_BD"/>
    <property type="match status" value="1"/>
</dbReference>
<evidence type="ECO:0000256" key="2">
    <source>
        <dbReference type="ARBA" id="ARBA00022603"/>
    </source>
</evidence>
<keyword evidence="4" id="KW-0949">S-adenosyl-L-methionine</keyword>
<evidence type="ECO:0000313" key="11">
    <source>
        <dbReference type="Proteomes" id="UP000177876"/>
    </source>
</evidence>
<dbReference type="InterPro" id="IPR006158">
    <property type="entry name" value="Cobalamin-bd"/>
</dbReference>
<dbReference type="GO" id="GO:0051539">
    <property type="term" value="F:4 iron, 4 sulfur cluster binding"/>
    <property type="evidence" value="ECO:0007669"/>
    <property type="project" value="UniProtKB-KW"/>
</dbReference>